<feature type="compositionally biased region" description="Polar residues" evidence="1">
    <location>
        <begin position="415"/>
        <end position="426"/>
    </location>
</feature>
<dbReference type="Proteomes" id="UP001215598">
    <property type="component" value="Unassembled WGS sequence"/>
</dbReference>
<reference evidence="2" key="1">
    <citation type="submission" date="2023-03" db="EMBL/GenBank/DDBJ databases">
        <title>Massive genome expansion in bonnet fungi (Mycena s.s.) driven by repeated elements and novel gene families across ecological guilds.</title>
        <authorList>
            <consortium name="Lawrence Berkeley National Laboratory"/>
            <person name="Harder C.B."/>
            <person name="Miyauchi S."/>
            <person name="Viragh M."/>
            <person name="Kuo A."/>
            <person name="Thoen E."/>
            <person name="Andreopoulos B."/>
            <person name="Lu D."/>
            <person name="Skrede I."/>
            <person name="Drula E."/>
            <person name="Henrissat B."/>
            <person name="Morin E."/>
            <person name="Kohler A."/>
            <person name="Barry K."/>
            <person name="LaButti K."/>
            <person name="Morin E."/>
            <person name="Salamov A."/>
            <person name="Lipzen A."/>
            <person name="Mereny Z."/>
            <person name="Hegedus B."/>
            <person name="Baldrian P."/>
            <person name="Stursova M."/>
            <person name="Weitz H."/>
            <person name="Taylor A."/>
            <person name="Grigoriev I.V."/>
            <person name="Nagy L.G."/>
            <person name="Martin F."/>
            <person name="Kauserud H."/>
        </authorList>
    </citation>
    <scope>NUCLEOTIDE SEQUENCE</scope>
    <source>
        <strain evidence="2">CBHHK182m</strain>
    </source>
</reference>
<name>A0AAD7N7B1_9AGAR</name>
<protein>
    <recommendedName>
        <fullName evidence="4">F-box domain-containing protein</fullName>
    </recommendedName>
</protein>
<evidence type="ECO:0008006" key="4">
    <source>
        <dbReference type="Google" id="ProtNLM"/>
    </source>
</evidence>
<keyword evidence="3" id="KW-1185">Reference proteome</keyword>
<sequence length="491" mass="54928">MRFDDLRRELALIEEALGSLEPAADTSSLVERKDVAKLQLDSVVYPVLTLPGEITSEIFLKCGEADGLAGKPSARRGPLLLLRICRAWTSIALATPALWTDMSIGCYGGRNNVTVDTLGQGIDRWFGRAFALPISLHFWGESSEWYKYVKTLIDRQASLLGTLSLTDDFDASALGEAIHLPILQSLTLETTLSNALIPTFRDTPQLREVSFPMGLHLGPQNVALPWHQLTRFNGDYLPIVDCLQVLRDCPLLSKCSLGAIREAEHSPAPVVHRTLEELSIQDGSAEIIHFLDLPALRALTVKRVTIWGALFNDFLRRSSGSLRTLTYAGKASNDVSLEWFRIANRLVEVTLKRVEVDFIHTLLLELDRSAHPKFLPDLRHLELASSGYLTIDAPVIAALQSRRPIREPNLEAESNAPTAESSSSDRVITRTHEPDPKATTLESLGLIRLCYNYDFDWEEIGKIDWDALYIMGMEGMDMYVGSDKENFLWEW</sequence>
<accession>A0AAD7N7B1</accession>
<proteinExistence type="predicted"/>
<dbReference type="AlphaFoldDB" id="A0AAD7N7B1"/>
<feature type="region of interest" description="Disordered" evidence="1">
    <location>
        <begin position="407"/>
        <end position="434"/>
    </location>
</feature>
<comment type="caution">
    <text evidence="2">The sequence shown here is derived from an EMBL/GenBank/DDBJ whole genome shotgun (WGS) entry which is preliminary data.</text>
</comment>
<evidence type="ECO:0000313" key="3">
    <source>
        <dbReference type="Proteomes" id="UP001215598"/>
    </source>
</evidence>
<organism evidence="2 3">
    <name type="scientific">Mycena metata</name>
    <dbReference type="NCBI Taxonomy" id="1033252"/>
    <lineage>
        <taxon>Eukaryota</taxon>
        <taxon>Fungi</taxon>
        <taxon>Dikarya</taxon>
        <taxon>Basidiomycota</taxon>
        <taxon>Agaricomycotina</taxon>
        <taxon>Agaricomycetes</taxon>
        <taxon>Agaricomycetidae</taxon>
        <taxon>Agaricales</taxon>
        <taxon>Marasmiineae</taxon>
        <taxon>Mycenaceae</taxon>
        <taxon>Mycena</taxon>
    </lineage>
</organism>
<evidence type="ECO:0000256" key="1">
    <source>
        <dbReference type="SAM" id="MobiDB-lite"/>
    </source>
</evidence>
<gene>
    <name evidence="2" type="ORF">B0H16DRAFT_1888093</name>
</gene>
<evidence type="ECO:0000313" key="2">
    <source>
        <dbReference type="EMBL" id="KAJ7749702.1"/>
    </source>
</evidence>
<dbReference type="EMBL" id="JARKIB010000068">
    <property type="protein sequence ID" value="KAJ7749702.1"/>
    <property type="molecule type" value="Genomic_DNA"/>
</dbReference>